<dbReference type="Proteomes" id="UP000186609">
    <property type="component" value="Chromosome"/>
</dbReference>
<evidence type="ECO:0000313" key="1">
    <source>
        <dbReference type="EMBL" id="APW37643.1"/>
    </source>
</evidence>
<accession>A0A1P8JV67</accession>
<protein>
    <submittedName>
        <fullName evidence="1">Uncharacterized protein</fullName>
    </submittedName>
</protein>
<dbReference type="EMBL" id="CP019236">
    <property type="protein sequence ID" value="APW37643.1"/>
    <property type="molecule type" value="Genomic_DNA"/>
</dbReference>
<dbReference type="AlphaFoldDB" id="A0A1P8JV67"/>
<sequence>MFRNAKSSKQWDTTEDIVDAEINSKIMKAVDFQVSEMQDPYKAGIYVLARNCYTGRSVWMSPRLPQDPAERGVVLAEARTQLIKRLVSAGVM</sequence>
<keyword evidence="2" id="KW-1185">Reference proteome</keyword>
<proteinExistence type="predicted"/>
<dbReference type="KEGG" id="rhy:RD110_10940"/>
<reference evidence="1 2" key="1">
    <citation type="submission" date="2017-01" db="EMBL/GenBank/DDBJ databases">
        <authorList>
            <person name="Mah S.A."/>
            <person name="Swanson W.J."/>
            <person name="Moy G.W."/>
            <person name="Vacquier V.D."/>
        </authorList>
    </citation>
    <scope>NUCLEOTIDE SEQUENCE [LARGE SCALE GENOMIC DNA]</scope>
    <source>
        <strain evidence="1 2">DCY110</strain>
    </source>
</reference>
<organism evidence="1 2">
    <name type="scientific">Rhodoferax koreensis</name>
    <dbReference type="NCBI Taxonomy" id="1842727"/>
    <lineage>
        <taxon>Bacteria</taxon>
        <taxon>Pseudomonadati</taxon>
        <taxon>Pseudomonadota</taxon>
        <taxon>Betaproteobacteria</taxon>
        <taxon>Burkholderiales</taxon>
        <taxon>Comamonadaceae</taxon>
        <taxon>Rhodoferax</taxon>
    </lineage>
</organism>
<evidence type="ECO:0000313" key="2">
    <source>
        <dbReference type="Proteomes" id="UP000186609"/>
    </source>
</evidence>
<name>A0A1P8JV67_9BURK</name>
<gene>
    <name evidence="1" type="ORF">RD110_10940</name>
</gene>